<feature type="chain" id="PRO_5036211570" evidence="1">
    <location>
        <begin position="22"/>
        <end position="116"/>
    </location>
</feature>
<dbReference type="Proteomes" id="UP000728032">
    <property type="component" value="Unassembled WGS sequence"/>
</dbReference>
<evidence type="ECO:0000256" key="1">
    <source>
        <dbReference type="SAM" id="SignalP"/>
    </source>
</evidence>
<gene>
    <name evidence="2" type="ORF">ONB1V03_LOCUS18961</name>
</gene>
<name>A0A7R9MLC3_9ACAR</name>
<accession>A0A7R9MLC3</accession>
<evidence type="ECO:0000313" key="3">
    <source>
        <dbReference type="Proteomes" id="UP000728032"/>
    </source>
</evidence>
<evidence type="ECO:0000313" key="2">
    <source>
        <dbReference type="EMBL" id="CAD7662401.1"/>
    </source>
</evidence>
<dbReference type="EMBL" id="OC942429">
    <property type="protein sequence ID" value="CAD7662401.1"/>
    <property type="molecule type" value="Genomic_DNA"/>
</dbReference>
<proteinExistence type="predicted"/>
<organism evidence="2">
    <name type="scientific">Oppiella nova</name>
    <dbReference type="NCBI Taxonomy" id="334625"/>
    <lineage>
        <taxon>Eukaryota</taxon>
        <taxon>Metazoa</taxon>
        <taxon>Ecdysozoa</taxon>
        <taxon>Arthropoda</taxon>
        <taxon>Chelicerata</taxon>
        <taxon>Arachnida</taxon>
        <taxon>Acari</taxon>
        <taxon>Acariformes</taxon>
        <taxon>Sarcoptiformes</taxon>
        <taxon>Oribatida</taxon>
        <taxon>Brachypylina</taxon>
        <taxon>Oppioidea</taxon>
        <taxon>Oppiidae</taxon>
        <taxon>Oppiella</taxon>
    </lineage>
</organism>
<feature type="signal peptide" evidence="1">
    <location>
        <begin position="1"/>
        <end position="21"/>
    </location>
</feature>
<keyword evidence="1" id="KW-0732">Signal</keyword>
<reference evidence="2" key="1">
    <citation type="submission" date="2020-11" db="EMBL/GenBank/DDBJ databases">
        <authorList>
            <person name="Tran Van P."/>
        </authorList>
    </citation>
    <scope>NUCLEOTIDE SEQUENCE</scope>
</reference>
<protein>
    <submittedName>
        <fullName evidence="2">Uncharacterized protein</fullName>
    </submittedName>
</protein>
<keyword evidence="3" id="KW-1185">Reference proteome</keyword>
<sequence length="116" mass="12222">MLPGLIMAFAIILASSSLSSAYTTETYGTGTYNYYNSGQTRRWSGTGTLNGYYGVTGQPGNKHRVGTQAPSAVGILTTHMALVATVMEVILATTVCTALVGPTQVDTTKELLRAIK</sequence>
<dbReference type="AlphaFoldDB" id="A0A7R9MLC3"/>
<dbReference type="EMBL" id="CAJPVJ010027604">
    <property type="protein sequence ID" value="CAG2179537.1"/>
    <property type="molecule type" value="Genomic_DNA"/>
</dbReference>